<dbReference type="SUPFAM" id="SSF54919">
    <property type="entry name" value="Nucleoside diphosphate kinase, NDK"/>
    <property type="match status" value="1"/>
</dbReference>
<dbReference type="EMBL" id="JBBNAF010000007">
    <property type="protein sequence ID" value="KAK9127525.1"/>
    <property type="molecule type" value="Genomic_DNA"/>
</dbReference>
<evidence type="ECO:0000256" key="7">
    <source>
        <dbReference type="ARBA" id="ARBA00022840"/>
    </source>
</evidence>
<comment type="similarity">
    <text evidence="3 8">Belongs to the NDK family.</text>
</comment>
<proteinExistence type="inferred from homology"/>
<evidence type="ECO:0000256" key="1">
    <source>
        <dbReference type="ARBA" id="ARBA00000082"/>
    </source>
</evidence>
<evidence type="ECO:0000256" key="8">
    <source>
        <dbReference type="PROSITE-ProRule" id="PRU00706"/>
    </source>
</evidence>
<keyword evidence="6" id="KW-0418">Kinase</keyword>
<evidence type="ECO:0000259" key="9">
    <source>
        <dbReference type="Pfam" id="PF00334"/>
    </source>
</evidence>
<comment type="catalytic activity">
    <reaction evidence="1">
        <text>a 2'-deoxyribonucleoside 5'-diphosphate + ATP = a 2'-deoxyribonucleoside 5'-triphosphate + ADP</text>
        <dbReference type="Rhea" id="RHEA:44640"/>
        <dbReference type="ChEBI" id="CHEBI:30616"/>
        <dbReference type="ChEBI" id="CHEBI:61560"/>
        <dbReference type="ChEBI" id="CHEBI:73316"/>
        <dbReference type="ChEBI" id="CHEBI:456216"/>
        <dbReference type="EC" id="2.7.4.6"/>
    </reaction>
</comment>
<comment type="catalytic activity">
    <reaction evidence="2">
        <text>a ribonucleoside 5'-diphosphate + ATP = a ribonucleoside 5'-triphosphate + ADP</text>
        <dbReference type="Rhea" id="RHEA:18113"/>
        <dbReference type="ChEBI" id="CHEBI:30616"/>
        <dbReference type="ChEBI" id="CHEBI:57930"/>
        <dbReference type="ChEBI" id="CHEBI:61557"/>
        <dbReference type="ChEBI" id="CHEBI:456216"/>
        <dbReference type="EC" id="2.7.4.6"/>
    </reaction>
</comment>
<evidence type="ECO:0000256" key="6">
    <source>
        <dbReference type="ARBA" id="ARBA00022777"/>
    </source>
</evidence>
<dbReference type="PANTHER" id="PTHR46161">
    <property type="entry name" value="NUCLEOSIDE DIPHOSPHATE KINASE"/>
    <property type="match status" value="1"/>
</dbReference>
<reference evidence="10 11" key="1">
    <citation type="submission" date="2024-01" db="EMBL/GenBank/DDBJ databases">
        <title>Genome assemblies of Stephania.</title>
        <authorList>
            <person name="Yang L."/>
        </authorList>
    </citation>
    <scope>NUCLEOTIDE SEQUENCE [LARGE SCALE GENOMIC DNA]</scope>
    <source>
        <strain evidence="10">YNDBR</strain>
        <tissue evidence="10">Leaf</tissue>
    </source>
</reference>
<dbReference type="AlphaFoldDB" id="A0AAP0P3S4"/>
<evidence type="ECO:0000256" key="2">
    <source>
        <dbReference type="ARBA" id="ARBA00000937"/>
    </source>
</evidence>
<dbReference type="GO" id="GO:0004550">
    <property type="term" value="F:nucleoside diphosphate kinase activity"/>
    <property type="evidence" value="ECO:0007669"/>
    <property type="project" value="UniProtKB-EC"/>
</dbReference>
<dbReference type="InterPro" id="IPR034907">
    <property type="entry name" value="NDK-like_dom"/>
</dbReference>
<evidence type="ECO:0000313" key="10">
    <source>
        <dbReference type="EMBL" id="KAK9127525.1"/>
    </source>
</evidence>
<dbReference type="PANTHER" id="PTHR46161:SF3">
    <property type="entry name" value="NUCLEOSIDE DIPHOSPHATE KINASE DDB_G0292928-RELATED"/>
    <property type="match status" value="1"/>
</dbReference>
<name>A0AAP0P3S4_9MAGN</name>
<dbReference type="GO" id="GO:0005524">
    <property type="term" value="F:ATP binding"/>
    <property type="evidence" value="ECO:0007669"/>
    <property type="project" value="UniProtKB-KW"/>
</dbReference>
<keyword evidence="4" id="KW-0808">Transferase</keyword>
<sequence>MVPHVHTSIRALCGTDITLNCVHGSDSHKSASREIGFFFGTMFSTENKELEEKVLLLKQQLTAAMGERSTKCSGQCIAGDYLKIAESL</sequence>
<feature type="domain" description="Nucleoside diphosphate kinase-like" evidence="9">
    <location>
        <begin position="7"/>
        <end position="40"/>
    </location>
</feature>
<accession>A0AAP0P3S4</accession>
<dbReference type="Proteomes" id="UP001420932">
    <property type="component" value="Unassembled WGS sequence"/>
</dbReference>
<keyword evidence="7" id="KW-0067">ATP-binding</keyword>
<dbReference type="PROSITE" id="PS51374">
    <property type="entry name" value="NDPK_LIKE"/>
    <property type="match status" value="1"/>
</dbReference>
<evidence type="ECO:0000256" key="4">
    <source>
        <dbReference type="ARBA" id="ARBA00022679"/>
    </source>
</evidence>
<evidence type="ECO:0000256" key="3">
    <source>
        <dbReference type="ARBA" id="ARBA00008142"/>
    </source>
</evidence>
<evidence type="ECO:0000313" key="11">
    <source>
        <dbReference type="Proteomes" id="UP001420932"/>
    </source>
</evidence>
<organism evidence="10 11">
    <name type="scientific">Stephania yunnanensis</name>
    <dbReference type="NCBI Taxonomy" id="152371"/>
    <lineage>
        <taxon>Eukaryota</taxon>
        <taxon>Viridiplantae</taxon>
        <taxon>Streptophyta</taxon>
        <taxon>Embryophyta</taxon>
        <taxon>Tracheophyta</taxon>
        <taxon>Spermatophyta</taxon>
        <taxon>Magnoliopsida</taxon>
        <taxon>Ranunculales</taxon>
        <taxon>Menispermaceae</taxon>
        <taxon>Menispermoideae</taxon>
        <taxon>Cissampelideae</taxon>
        <taxon>Stephania</taxon>
    </lineage>
</organism>
<keyword evidence="5" id="KW-0547">Nucleotide-binding</keyword>
<protein>
    <recommendedName>
        <fullName evidence="9">Nucleoside diphosphate kinase-like domain-containing protein</fullName>
    </recommendedName>
</protein>
<gene>
    <name evidence="10" type="ORF">Syun_016322</name>
</gene>
<dbReference type="Gene3D" id="3.30.70.141">
    <property type="entry name" value="Nucleoside diphosphate kinase-like domain"/>
    <property type="match status" value="1"/>
</dbReference>
<evidence type="ECO:0000256" key="5">
    <source>
        <dbReference type="ARBA" id="ARBA00022741"/>
    </source>
</evidence>
<comment type="caution">
    <text evidence="10">The sequence shown here is derived from an EMBL/GenBank/DDBJ whole genome shotgun (WGS) entry which is preliminary data.</text>
</comment>
<comment type="caution">
    <text evidence="8">Lacks conserved residue(s) required for the propagation of feature annotation.</text>
</comment>
<dbReference type="InterPro" id="IPR036850">
    <property type="entry name" value="NDK-like_dom_sf"/>
</dbReference>
<dbReference type="Pfam" id="PF00334">
    <property type="entry name" value="NDK"/>
    <property type="match status" value="1"/>
</dbReference>
<keyword evidence="11" id="KW-1185">Reference proteome</keyword>